<proteinExistence type="predicted"/>
<sequence>MKTRTAYLMESDQEARRLDLKTDRERLEEQARWAGLQPGMRVIDVGCGSGKTSSFLHRMVHPGGEVLGIDASPERVAHARSHYGVAGLGFACRDFYDPLLDLGQFDFVWVRFVLEYHRREAARIVENLMSILAPGGILCLIDLDHNCLNHYGMPPRLESALTAIMGQLETHGNFDPYMGRKLYSFLYDLGCQKIDVRLSAHHLIIGELNDVDAFNWLRKVEVAVKNSGYGFPEYAGGFQEFTQEFQAFFSDPRRFTYTPLIACRGSRPK</sequence>
<dbReference type="GO" id="GO:0032259">
    <property type="term" value="P:methylation"/>
    <property type="evidence" value="ECO:0007669"/>
    <property type="project" value="UniProtKB-KW"/>
</dbReference>
<organism evidence="2 3">
    <name type="scientific">Syntrophotalea acetylenica</name>
    <name type="common">Pelobacter acetylenicus</name>
    <dbReference type="NCBI Taxonomy" id="29542"/>
    <lineage>
        <taxon>Bacteria</taxon>
        <taxon>Pseudomonadati</taxon>
        <taxon>Thermodesulfobacteriota</taxon>
        <taxon>Desulfuromonadia</taxon>
        <taxon>Desulfuromonadales</taxon>
        <taxon>Syntrophotaleaceae</taxon>
        <taxon>Syntrophotalea</taxon>
    </lineage>
</organism>
<evidence type="ECO:0000313" key="3">
    <source>
        <dbReference type="Proteomes" id="UP000182264"/>
    </source>
</evidence>
<gene>
    <name evidence="2" type="ORF">A7E75_09750</name>
</gene>
<dbReference type="Proteomes" id="UP000182264">
    <property type="component" value="Chromosome"/>
</dbReference>
<feature type="domain" description="Methyltransferase" evidence="1">
    <location>
        <begin position="42"/>
        <end position="136"/>
    </location>
</feature>
<keyword evidence="3" id="KW-1185">Reference proteome</keyword>
<dbReference type="AlphaFoldDB" id="A0A1L3GH54"/>
<accession>A0A1L3GH54</accession>
<evidence type="ECO:0000313" key="2">
    <source>
        <dbReference type="EMBL" id="APG25264.1"/>
    </source>
</evidence>
<dbReference type="EMBL" id="CP015518">
    <property type="protein sequence ID" value="APG25264.1"/>
    <property type="molecule type" value="Genomic_DNA"/>
</dbReference>
<dbReference type="GO" id="GO:0010420">
    <property type="term" value="F:polyprenyldihydroxybenzoate methyltransferase activity"/>
    <property type="evidence" value="ECO:0007669"/>
    <property type="project" value="TreeGrafter"/>
</dbReference>
<reference evidence="2 3" key="1">
    <citation type="journal article" date="2017" name="Genome Announc.">
        <title>Complete Genome Sequences of Two Acetylene-Fermenting Pelobacter acetylenicus Strains.</title>
        <authorList>
            <person name="Sutton J.M."/>
            <person name="Baesman S.M."/>
            <person name="Fierst J.L."/>
            <person name="Poret-Peterson A.T."/>
            <person name="Oremland R.S."/>
            <person name="Dunlap D.S."/>
            <person name="Akob D.M."/>
        </authorList>
    </citation>
    <scope>NUCLEOTIDE SEQUENCE [LARGE SCALE GENOMIC DNA]</scope>
    <source>
        <strain evidence="2 3">DSM 3247</strain>
    </source>
</reference>
<keyword evidence="2" id="KW-0489">Methyltransferase</keyword>
<dbReference type="CDD" id="cd02440">
    <property type="entry name" value="AdoMet_MTases"/>
    <property type="match status" value="1"/>
</dbReference>
<dbReference type="SUPFAM" id="SSF53335">
    <property type="entry name" value="S-adenosyl-L-methionine-dependent methyltransferases"/>
    <property type="match status" value="1"/>
</dbReference>
<dbReference type="Gene3D" id="3.40.50.150">
    <property type="entry name" value="Vaccinia Virus protein VP39"/>
    <property type="match status" value="1"/>
</dbReference>
<evidence type="ECO:0000259" key="1">
    <source>
        <dbReference type="Pfam" id="PF13649"/>
    </source>
</evidence>
<dbReference type="OrthoDB" id="9770485at2"/>
<dbReference type="KEGG" id="pace:A6070_03750"/>
<dbReference type="PANTHER" id="PTHR43464:SF23">
    <property type="entry name" value="JUVENILE HORMONE ACID O-METHYLTRANSFERASE"/>
    <property type="match status" value="1"/>
</dbReference>
<dbReference type="STRING" id="29542.A6070_03750"/>
<keyword evidence="2" id="KW-0808">Transferase</keyword>
<dbReference type="InterPro" id="IPR041698">
    <property type="entry name" value="Methyltransf_25"/>
</dbReference>
<dbReference type="PANTHER" id="PTHR43464">
    <property type="entry name" value="METHYLTRANSFERASE"/>
    <property type="match status" value="1"/>
</dbReference>
<dbReference type="InterPro" id="IPR029063">
    <property type="entry name" value="SAM-dependent_MTases_sf"/>
</dbReference>
<name>A0A1L3GH54_SYNAC</name>
<dbReference type="RefSeq" id="WP_072287114.1">
    <property type="nucleotide sequence ID" value="NZ_CP015455.1"/>
</dbReference>
<protein>
    <submittedName>
        <fullName evidence="2">Methyltransferase type 11</fullName>
    </submittedName>
</protein>
<dbReference type="Pfam" id="PF13649">
    <property type="entry name" value="Methyltransf_25"/>
    <property type="match status" value="1"/>
</dbReference>